<gene>
    <name evidence="1" type="ORF">FN846DRAFT_210213</name>
</gene>
<dbReference type="EMBL" id="VXIS01000185">
    <property type="protein sequence ID" value="KAA8898458.1"/>
    <property type="molecule type" value="Genomic_DNA"/>
</dbReference>
<protein>
    <submittedName>
        <fullName evidence="1">Uncharacterized protein</fullName>
    </submittedName>
</protein>
<sequence length="184" mass="20130">MERTTSSSCLSEPDGVMILFPLLFVENRVRCRGYITKPNGSSRLFRGMVGCACQGRRRNIPVVRTVPPPVPLQFTRGGSAIGPCKHGILRFLILKFQGRCLFASRSSPLLVLIAQVAYGPSLVVVSSASKRQQKKRTRGHLSGSSSSGTEFVGCSRQKRLFVCVWNVSLLGSLELEPSVNKTMS</sequence>
<organism evidence="1 2">
    <name type="scientific">Sphaerosporella brunnea</name>
    <dbReference type="NCBI Taxonomy" id="1250544"/>
    <lineage>
        <taxon>Eukaryota</taxon>
        <taxon>Fungi</taxon>
        <taxon>Dikarya</taxon>
        <taxon>Ascomycota</taxon>
        <taxon>Pezizomycotina</taxon>
        <taxon>Pezizomycetes</taxon>
        <taxon>Pezizales</taxon>
        <taxon>Pyronemataceae</taxon>
        <taxon>Sphaerosporella</taxon>
    </lineage>
</organism>
<dbReference type="Proteomes" id="UP000326924">
    <property type="component" value="Unassembled WGS sequence"/>
</dbReference>
<evidence type="ECO:0000313" key="1">
    <source>
        <dbReference type="EMBL" id="KAA8898458.1"/>
    </source>
</evidence>
<name>A0A5J5EQD7_9PEZI</name>
<proteinExistence type="predicted"/>
<dbReference type="AlphaFoldDB" id="A0A5J5EQD7"/>
<comment type="caution">
    <text evidence="1">The sequence shown here is derived from an EMBL/GenBank/DDBJ whole genome shotgun (WGS) entry which is preliminary data.</text>
</comment>
<keyword evidence="2" id="KW-1185">Reference proteome</keyword>
<reference evidence="1 2" key="1">
    <citation type="submission" date="2019-09" db="EMBL/GenBank/DDBJ databases">
        <title>Draft genome of the ectomycorrhizal ascomycete Sphaerosporella brunnea.</title>
        <authorList>
            <consortium name="DOE Joint Genome Institute"/>
            <person name="Benucci G.M."/>
            <person name="Marozzi G."/>
            <person name="Antonielli L."/>
            <person name="Sanchez S."/>
            <person name="Marco P."/>
            <person name="Wang X."/>
            <person name="Falini L.B."/>
            <person name="Barry K."/>
            <person name="Haridas S."/>
            <person name="Lipzen A."/>
            <person name="Labutti K."/>
            <person name="Grigoriev I.V."/>
            <person name="Murat C."/>
            <person name="Martin F."/>
            <person name="Albertini E."/>
            <person name="Donnini D."/>
            <person name="Bonito G."/>
        </authorList>
    </citation>
    <scope>NUCLEOTIDE SEQUENCE [LARGE SCALE GENOMIC DNA]</scope>
    <source>
        <strain evidence="1 2">Sb_GMNB300</strain>
    </source>
</reference>
<evidence type="ECO:0000313" key="2">
    <source>
        <dbReference type="Proteomes" id="UP000326924"/>
    </source>
</evidence>
<dbReference type="InParanoid" id="A0A5J5EQD7"/>
<accession>A0A5J5EQD7</accession>